<dbReference type="Pfam" id="PF06719">
    <property type="entry name" value="AraC_N"/>
    <property type="match status" value="1"/>
</dbReference>
<keyword evidence="2" id="KW-0804">Transcription</keyword>
<organism evidence="5 6">
    <name type="scientific">Ancylobacter vacuolatus</name>
    <dbReference type="NCBI Taxonomy" id="223389"/>
    <lineage>
        <taxon>Bacteria</taxon>
        <taxon>Pseudomonadati</taxon>
        <taxon>Pseudomonadota</taxon>
        <taxon>Alphaproteobacteria</taxon>
        <taxon>Hyphomicrobiales</taxon>
        <taxon>Xanthobacteraceae</taxon>
        <taxon>Ancylobacter</taxon>
    </lineage>
</organism>
<feature type="domain" description="HTH araC/xylS-type" evidence="4">
    <location>
        <begin position="121"/>
        <end position="180"/>
    </location>
</feature>
<keyword evidence="1" id="KW-0805">Transcription regulation</keyword>
<dbReference type="InterPro" id="IPR009057">
    <property type="entry name" value="Homeodomain-like_sf"/>
</dbReference>
<dbReference type="PROSITE" id="PS01124">
    <property type="entry name" value="HTH_ARAC_FAMILY_2"/>
    <property type="match status" value="1"/>
</dbReference>
<evidence type="ECO:0000256" key="1">
    <source>
        <dbReference type="ARBA" id="ARBA00023015"/>
    </source>
</evidence>
<reference evidence="5 6" key="1">
    <citation type="submission" date="2023-07" db="EMBL/GenBank/DDBJ databases">
        <title>Genomic Encyclopedia of Type Strains, Phase IV (KMG-IV): sequencing the most valuable type-strain genomes for metagenomic binning, comparative biology and taxonomic classification.</title>
        <authorList>
            <person name="Goeker M."/>
        </authorList>
    </citation>
    <scope>NUCLEOTIDE SEQUENCE [LARGE SCALE GENOMIC DNA]</scope>
    <source>
        <strain evidence="5 6">DSM 1277</strain>
    </source>
</reference>
<keyword evidence="6" id="KW-1185">Reference proteome</keyword>
<dbReference type="PANTHER" id="PTHR43436">
    <property type="entry name" value="ARAC-FAMILY TRANSCRIPTIONAL REGULATOR"/>
    <property type="match status" value="1"/>
</dbReference>
<dbReference type="Gene3D" id="1.10.10.60">
    <property type="entry name" value="Homeodomain-like"/>
    <property type="match status" value="1"/>
</dbReference>
<evidence type="ECO:0000259" key="4">
    <source>
        <dbReference type="PROSITE" id="PS01124"/>
    </source>
</evidence>
<dbReference type="SUPFAM" id="SSF46689">
    <property type="entry name" value="Homeodomain-like"/>
    <property type="match status" value="1"/>
</dbReference>
<evidence type="ECO:0000256" key="2">
    <source>
        <dbReference type="ARBA" id="ARBA00023163"/>
    </source>
</evidence>
<proteinExistence type="predicted"/>
<evidence type="ECO:0000256" key="3">
    <source>
        <dbReference type="SAM" id="MobiDB-lite"/>
    </source>
</evidence>
<protein>
    <recommendedName>
        <fullName evidence="4">HTH araC/xylS-type domain-containing protein</fullName>
    </recommendedName>
</protein>
<name>A0ABU0DCB5_9HYPH</name>
<dbReference type="RefSeq" id="WP_378285791.1">
    <property type="nucleotide sequence ID" value="NZ_JBHUCR010000001.1"/>
</dbReference>
<dbReference type="PANTHER" id="PTHR43436:SF1">
    <property type="entry name" value="TRANSCRIPTIONAL REGULATORY PROTEIN"/>
    <property type="match status" value="1"/>
</dbReference>
<dbReference type="InterPro" id="IPR009594">
    <property type="entry name" value="Tscrpt_reg_HTH_AraC_N"/>
</dbReference>
<dbReference type="EMBL" id="JAUSUH010000001">
    <property type="protein sequence ID" value="MDQ0346069.1"/>
    <property type="molecule type" value="Genomic_DNA"/>
</dbReference>
<sequence>MECLVVSVALPGTGRMVKASETEPFVGLTADLDVAVVRDTVARLETLPAAPQRRPLRLGGADRRTFRRVHPASGADGRQPEGRSHPLALVMHDICYWLLSGPHEGEICKLSLPASSIERVAKAIHLLRDNIAQPMRVEQLAEAARISPSSFHEHFKTLTSMTPLQYQKQLGLLEARRRLRRVLRLMFQPAAQGALPTLFTATDPAARDGAQPPPATTA</sequence>
<accession>A0ABU0DCB5</accession>
<gene>
    <name evidence="5" type="ORF">J2S76_000470</name>
</gene>
<comment type="caution">
    <text evidence="5">The sequence shown here is derived from an EMBL/GenBank/DDBJ whole genome shotgun (WGS) entry which is preliminary data.</text>
</comment>
<dbReference type="InterPro" id="IPR018060">
    <property type="entry name" value="HTH_AraC"/>
</dbReference>
<dbReference type="Pfam" id="PF00165">
    <property type="entry name" value="HTH_AraC"/>
    <property type="match status" value="1"/>
</dbReference>
<feature type="region of interest" description="Disordered" evidence="3">
    <location>
        <begin position="53"/>
        <end position="83"/>
    </location>
</feature>
<evidence type="ECO:0000313" key="5">
    <source>
        <dbReference type="EMBL" id="MDQ0346069.1"/>
    </source>
</evidence>
<evidence type="ECO:0000313" key="6">
    <source>
        <dbReference type="Proteomes" id="UP001238467"/>
    </source>
</evidence>
<dbReference type="Proteomes" id="UP001238467">
    <property type="component" value="Unassembled WGS sequence"/>
</dbReference>